<feature type="region of interest" description="Disordered" evidence="1">
    <location>
        <begin position="33"/>
        <end position="61"/>
    </location>
</feature>
<dbReference type="Ensembl" id="ENSSSCT00050057616.1">
    <property type="protein sequence ID" value="ENSSSCP00050024627.1"/>
    <property type="gene ID" value="ENSSSCG00050042398.1"/>
</dbReference>
<accession>A0A8D1TFT0</accession>
<reference evidence="2" key="1">
    <citation type="submission" date="2025-08" db="UniProtKB">
        <authorList>
            <consortium name="Ensembl"/>
        </authorList>
    </citation>
    <scope>IDENTIFICATION</scope>
</reference>
<evidence type="ECO:0000313" key="3">
    <source>
        <dbReference type="Proteomes" id="UP000694571"/>
    </source>
</evidence>
<protein>
    <submittedName>
        <fullName evidence="2">Uncharacterized protein</fullName>
    </submittedName>
</protein>
<name>A0A8D1TFT0_PIG</name>
<organism evidence="2 3">
    <name type="scientific">Sus scrofa</name>
    <name type="common">Pig</name>
    <dbReference type="NCBI Taxonomy" id="9823"/>
    <lineage>
        <taxon>Eukaryota</taxon>
        <taxon>Metazoa</taxon>
        <taxon>Chordata</taxon>
        <taxon>Craniata</taxon>
        <taxon>Vertebrata</taxon>
        <taxon>Euteleostomi</taxon>
        <taxon>Mammalia</taxon>
        <taxon>Eutheria</taxon>
        <taxon>Laurasiatheria</taxon>
        <taxon>Artiodactyla</taxon>
        <taxon>Suina</taxon>
        <taxon>Suidae</taxon>
        <taxon>Sus</taxon>
    </lineage>
</organism>
<sequence>IPSLIEYRKAKIRPQTPSQQLCFPELCTWMRKQAQRSRKAEGHAQSRNSPGAGGRRGNPVAQNTQVNDAKITALIPDLSHLGTLEDLVLQEKKISLHVDKDGRSKYAHDIDQPLRLGLLKKKKKKTPSRCIHTPRCFNQWALIFSRQIETFSKDEFTTHISVINHAGLQLQHMCLQKQIKFQCCVLQQNNWISPLLGKLLAVSGIIPNRPYPEGPLGLRFKPWPHSESSGHQKSDKRGQLCFWKL</sequence>
<dbReference type="Proteomes" id="UP000694571">
    <property type="component" value="Unplaced"/>
</dbReference>
<evidence type="ECO:0000256" key="1">
    <source>
        <dbReference type="SAM" id="MobiDB-lite"/>
    </source>
</evidence>
<proteinExistence type="predicted"/>
<evidence type="ECO:0000313" key="2">
    <source>
        <dbReference type="Ensembl" id="ENSSSCP00050024627.1"/>
    </source>
</evidence>
<dbReference type="AlphaFoldDB" id="A0A8D1TFT0"/>